<comment type="caution">
    <text evidence="7">The sequence shown here is derived from an EMBL/GenBank/DDBJ whole genome shotgun (WGS) entry which is preliminary data.</text>
</comment>
<dbReference type="CDD" id="cd05911">
    <property type="entry name" value="Firefly_Luc_like"/>
    <property type="match status" value="1"/>
</dbReference>
<dbReference type="GO" id="GO:0005777">
    <property type="term" value="C:peroxisome"/>
    <property type="evidence" value="ECO:0007669"/>
    <property type="project" value="UniProtKB-SubCell"/>
</dbReference>
<dbReference type="PANTHER" id="PTHR24096">
    <property type="entry name" value="LONG-CHAIN-FATTY-ACID--COA LIGASE"/>
    <property type="match status" value="1"/>
</dbReference>
<keyword evidence="8" id="KW-1185">Reference proteome</keyword>
<keyword evidence="4" id="KW-0576">Peroxisome</keyword>
<evidence type="ECO:0000256" key="3">
    <source>
        <dbReference type="ARBA" id="ARBA00022598"/>
    </source>
</evidence>
<dbReference type="SUPFAM" id="SSF56801">
    <property type="entry name" value="Acetyl-CoA synthetase-like"/>
    <property type="match status" value="1"/>
</dbReference>
<feature type="domain" description="AMP-dependent synthetase/ligase" evidence="5">
    <location>
        <begin position="40"/>
        <end position="401"/>
    </location>
</feature>
<evidence type="ECO:0000313" key="8">
    <source>
        <dbReference type="Proteomes" id="UP001152888"/>
    </source>
</evidence>
<dbReference type="InterPro" id="IPR000873">
    <property type="entry name" value="AMP-dep_synth/lig_dom"/>
</dbReference>
<dbReference type="PROSITE" id="PS00455">
    <property type="entry name" value="AMP_BINDING"/>
    <property type="match status" value="1"/>
</dbReference>
<evidence type="ECO:0000256" key="4">
    <source>
        <dbReference type="ARBA" id="ARBA00023140"/>
    </source>
</evidence>
<evidence type="ECO:0008006" key="9">
    <source>
        <dbReference type="Google" id="ProtNLM"/>
    </source>
</evidence>
<organism evidence="7 8">
    <name type="scientific">Acanthoscelides obtectus</name>
    <name type="common">Bean weevil</name>
    <name type="synonym">Bruchus obtectus</name>
    <dbReference type="NCBI Taxonomy" id="200917"/>
    <lineage>
        <taxon>Eukaryota</taxon>
        <taxon>Metazoa</taxon>
        <taxon>Ecdysozoa</taxon>
        <taxon>Arthropoda</taxon>
        <taxon>Hexapoda</taxon>
        <taxon>Insecta</taxon>
        <taxon>Pterygota</taxon>
        <taxon>Neoptera</taxon>
        <taxon>Endopterygota</taxon>
        <taxon>Coleoptera</taxon>
        <taxon>Polyphaga</taxon>
        <taxon>Cucujiformia</taxon>
        <taxon>Chrysomeloidea</taxon>
        <taxon>Chrysomelidae</taxon>
        <taxon>Bruchinae</taxon>
        <taxon>Bruchini</taxon>
        <taxon>Acanthoscelides</taxon>
    </lineage>
</organism>
<evidence type="ECO:0000259" key="5">
    <source>
        <dbReference type="Pfam" id="PF00501"/>
    </source>
</evidence>
<dbReference type="Gene3D" id="2.30.38.10">
    <property type="entry name" value="Luciferase, Domain 3"/>
    <property type="match status" value="1"/>
</dbReference>
<dbReference type="Pfam" id="PF13193">
    <property type="entry name" value="AMP-binding_C"/>
    <property type="match status" value="1"/>
</dbReference>
<comment type="subcellular location">
    <subcellularLocation>
        <location evidence="1">Peroxisome</location>
    </subcellularLocation>
</comment>
<dbReference type="OrthoDB" id="10253869at2759"/>
<dbReference type="Proteomes" id="UP001152888">
    <property type="component" value="Unassembled WGS sequence"/>
</dbReference>
<dbReference type="EMBL" id="CAKOFQ010006796">
    <property type="protein sequence ID" value="CAH1972289.1"/>
    <property type="molecule type" value="Genomic_DNA"/>
</dbReference>
<dbReference type="AlphaFoldDB" id="A0A9P0KC25"/>
<dbReference type="FunFam" id="3.30.300.30:FF:000007">
    <property type="entry name" value="4-coumarate--CoA ligase 2"/>
    <property type="match status" value="1"/>
</dbReference>
<protein>
    <recommendedName>
        <fullName evidence="9">Luciferin 4-monooxygenase</fullName>
    </recommendedName>
</protein>
<feature type="domain" description="AMP-binding enzyme C-terminal" evidence="6">
    <location>
        <begin position="453"/>
        <end position="529"/>
    </location>
</feature>
<dbReference type="InterPro" id="IPR025110">
    <property type="entry name" value="AMP-bd_C"/>
</dbReference>
<evidence type="ECO:0000256" key="2">
    <source>
        <dbReference type="ARBA" id="ARBA00006432"/>
    </source>
</evidence>
<dbReference type="Pfam" id="PF00501">
    <property type="entry name" value="AMP-binding"/>
    <property type="match status" value="1"/>
</dbReference>
<proteinExistence type="inferred from homology"/>
<evidence type="ECO:0000259" key="6">
    <source>
        <dbReference type="Pfam" id="PF13193"/>
    </source>
</evidence>
<evidence type="ECO:0000313" key="7">
    <source>
        <dbReference type="EMBL" id="CAH1972289.1"/>
    </source>
</evidence>
<dbReference type="Gene3D" id="3.30.300.30">
    <property type="match status" value="1"/>
</dbReference>
<comment type="similarity">
    <text evidence="2">Belongs to the ATP-dependent AMP-binding enzyme family.</text>
</comment>
<sequence>MTEADPNVLVGPTLERTIFQCLGEYLLPLMKSHKQNVIQVDGVTGESLTADILLKRAIKLAKWFRYQGISVGDCAGVNSENHLEYYTVPLAGFFEGVAFTGFNPDYTPWELKHVMNLSKPKVVFCSYRTVDKVLLNLHEYQFIQLVVLFGKERRSYHPKVVMFNEIMGNVNKEELDESYTAVPVDSKETLATILYSSGTTGLPKGVMCTHFNLTSFTETTFTQFRDIMLSPDPYDAMLVVMPLFHGFGFTLMYMNLIRGKSLILLDKFKPRTFLEALVKYRVTRLSVPPPLILFLIKHPLVKEYDLSSIKEIRSGAAPLSADIQKELKEKFQAEHVSQAYGMTETTLSVLAVPPGGLEKIGSSGKVVPGMMAKVVDQQGRSLGKYQRGELCFKGPLVMKGYVDNPEATRNTIDKDGWLHSGDIIYYDDDGYFYIVDRLKELIKYNGFQVAPAELEALLVNHPSIDDVAVVGLPDEALGELPLAFAVKKPSSNLTEQDVEKFVEDHVSPGKRLKGGVIFVAEIPRNPSGKILRRVLKEKAIEIKAKA</sequence>
<accession>A0A9P0KC25</accession>
<gene>
    <name evidence="7" type="ORF">ACAOBT_LOCUS9911</name>
</gene>
<dbReference type="Gene3D" id="3.40.50.980">
    <property type="match status" value="2"/>
</dbReference>
<reference evidence="7" key="1">
    <citation type="submission" date="2022-03" db="EMBL/GenBank/DDBJ databases">
        <authorList>
            <person name="Sayadi A."/>
        </authorList>
    </citation>
    <scope>NUCLEOTIDE SEQUENCE</scope>
</reference>
<keyword evidence="3" id="KW-0436">Ligase</keyword>
<dbReference type="InterPro" id="IPR020845">
    <property type="entry name" value="AMP-binding_CS"/>
</dbReference>
<evidence type="ECO:0000256" key="1">
    <source>
        <dbReference type="ARBA" id="ARBA00004275"/>
    </source>
</evidence>
<dbReference type="GO" id="GO:0016405">
    <property type="term" value="F:CoA-ligase activity"/>
    <property type="evidence" value="ECO:0007669"/>
    <property type="project" value="TreeGrafter"/>
</dbReference>
<name>A0A9P0KC25_ACAOB</name>
<dbReference type="InterPro" id="IPR045851">
    <property type="entry name" value="AMP-bd_C_sf"/>
</dbReference>
<dbReference type="PANTHER" id="PTHR24096:SF149">
    <property type="entry name" value="AMP-BINDING DOMAIN-CONTAINING PROTEIN-RELATED"/>
    <property type="match status" value="1"/>
</dbReference>